<dbReference type="SUPFAM" id="SSF46785">
    <property type="entry name" value="Winged helix' DNA-binding domain"/>
    <property type="match status" value="1"/>
</dbReference>
<protein>
    <submittedName>
        <fullName evidence="5">Putative transcriptional regulator</fullName>
    </submittedName>
</protein>
<dbReference type="InterPro" id="IPR005650">
    <property type="entry name" value="BlaI_family"/>
</dbReference>
<keyword evidence="6" id="KW-1185">Reference proteome</keyword>
<proteinExistence type="inferred from homology"/>
<sequence>MRPHHRPSGTLESEVLAALASSDGPMTPAEVQTALDRDLAYTTVMTTLARLHAKDAVTRERRGRGYAYRLASSAADVRAGLTARRMQKILDAGEDRHSVLAQFVNGLEDDDAAQLLRDLMERHPRSDSR</sequence>
<dbReference type="Pfam" id="PF03965">
    <property type="entry name" value="Penicillinase_R"/>
    <property type="match status" value="1"/>
</dbReference>
<keyword evidence="4" id="KW-0804">Transcription</keyword>
<comment type="similarity">
    <text evidence="1">Belongs to the BlaI transcriptional regulatory family.</text>
</comment>
<reference evidence="5 6" key="1">
    <citation type="submission" date="2020-08" db="EMBL/GenBank/DDBJ databases">
        <title>Sequencing the genomes of 1000 actinobacteria strains.</title>
        <authorList>
            <person name="Klenk H.-P."/>
        </authorList>
    </citation>
    <scope>NUCLEOTIDE SEQUENCE [LARGE SCALE GENOMIC DNA]</scope>
    <source>
        <strain evidence="5 6">DSM 105369</strain>
    </source>
</reference>
<dbReference type="Proteomes" id="UP000559182">
    <property type="component" value="Unassembled WGS sequence"/>
</dbReference>
<dbReference type="RefSeq" id="WP_183321091.1">
    <property type="nucleotide sequence ID" value="NZ_JACHVQ010000002.1"/>
</dbReference>
<dbReference type="Gene3D" id="1.10.10.10">
    <property type="entry name" value="Winged helix-like DNA-binding domain superfamily/Winged helix DNA-binding domain"/>
    <property type="match status" value="1"/>
</dbReference>
<name>A0A839N9M3_9MICO</name>
<evidence type="ECO:0000256" key="1">
    <source>
        <dbReference type="ARBA" id="ARBA00011046"/>
    </source>
</evidence>
<dbReference type="EMBL" id="JACHVQ010000002">
    <property type="protein sequence ID" value="MBB2892674.1"/>
    <property type="molecule type" value="Genomic_DNA"/>
</dbReference>
<evidence type="ECO:0000256" key="3">
    <source>
        <dbReference type="ARBA" id="ARBA00023125"/>
    </source>
</evidence>
<dbReference type="InterPro" id="IPR036390">
    <property type="entry name" value="WH_DNA-bd_sf"/>
</dbReference>
<keyword evidence="2" id="KW-0805">Transcription regulation</keyword>
<accession>A0A839N9M3</accession>
<comment type="caution">
    <text evidence="5">The sequence shown here is derived from an EMBL/GenBank/DDBJ whole genome shotgun (WGS) entry which is preliminary data.</text>
</comment>
<evidence type="ECO:0000256" key="2">
    <source>
        <dbReference type="ARBA" id="ARBA00023015"/>
    </source>
</evidence>
<dbReference type="AlphaFoldDB" id="A0A839N9M3"/>
<dbReference type="GO" id="GO:0045892">
    <property type="term" value="P:negative regulation of DNA-templated transcription"/>
    <property type="evidence" value="ECO:0007669"/>
    <property type="project" value="InterPro"/>
</dbReference>
<dbReference type="GO" id="GO:0003677">
    <property type="term" value="F:DNA binding"/>
    <property type="evidence" value="ECO:0007669"/>
    <property type="project" value="UniProtKB-KW"/>
</dbReference>
<keyword evidence="3" id="KW-0238">DNA-binding</keyword>
<dbReference type="InterPro" id="IPR036388">
    <property type="entry name" value="WH-like_DNA-bd_sf"/>
</dbReference>
<gene>
    <name evidence="5" type="ORF">FHU39_002692</name>
</gene>
<evidence type="ECO:0000313" key="6">
    <source>
        <dbReference type="Proteomes" id="UP000559182"/>
    </source>
</evidence>
<evidence type="ECO:0000313" key="5">
    <source>
        <dbReference type="EMBL" id="MBB2892674.1"/>
    </source>
</evidence>
<organism evidence="5 6">
    <name type="scientific">Flexivirga oryzae</name>
    <dbReference type="NCBI Taxonomy" id="1794944"/>
    <lineage>
        <taxon>Bacteria</taxon>
        <taxon>Bacillati</taxon>
        <taxon>Actinomycetota</taxon>
        <taxon>Actinomycetes</taxon>
        <taxon>Micrococcales</taxon>
        <taxon>Dermacoccaceae</taxon>
        <taxon>Flexivirga</taxon>
    </lineage>
</organism>
<evidence type="ECO:0000256" key="4">
    <source>
        <dbReference type="ARBA" id="ARBA00023163"/>
    </source>
</evidence>